<feature type="compositionally biased region" description="Acidic residues" evidence="3">
    <location>
        <begin position="383"/>
        <end position="397"/>
    </location>
</feature>
<dbReference type="CDD" id="cd05379">
    <property type="entry name" value="CAP_bacterial"/>
    <property type="match status" value="1"/>
</dbReference>
<comment type="caution">
    <text evidence="5">The sequence shown here is derived from an EMBL/GenBank/DDBJ whole genome shotgun (WGS) entry which is preliminary data.</text>
</comment>
<sequence>MAITANEQYLIELINRARLDPLGEAARYGLSDLNDGLAAGTLNATPKQVLAPNTFIEAAAQAHSAWMLSADTFSHTGAAGSSSTDRIRDAGYTLTSPWSTGENIAWQGTTGTIDLGASILAHHEGLFLSAGHRANLLDDGFREIGVAQVQGFFTQSGTAYSSSMLTENFATSGRTVVVTGVAYTDSDGDEFYSVGEGTGGVSLSSGGASASTAAAGGYSLGVSSSAATEVTITAAGSTSVVRVDTSDGNAKLDILGGTFLKSATSLTLVSGIADAALLGLAGASLTGGAGANVLYGNAGNNHLAGGAGNDVLVGGDGIDTAVFGIAAGSATVTQSGSALTVSSSEGTDTLRGIERFEFSDGLFTVEDMLEGGPVEGMVLSGSDEADELTGGNGDDEISGNGGDDTLMAGGGADHVTGDDGDDTIHGGDGPDTLNGGAGNDTIYGGETVADLRDVIYGGEGDDFIDAGYGNDQVFGMGGADTIAGGFGADTLQGQDGDDVITGSALSDLVYGGAGNDFVNGGFGFDRINGGAGADKFYHLGVADHGSDWIQDYSSGEGDVLLFGNAAASADDFRVTFVETASAGTAGVEEAFVIYRPTGQIMWALIDGGGEAEINIEIDGTVFDLLI</sequence>
<dbReference type="InterPro" id="IPR035940">
    <property type="entry name" value="CAP_sf"/>
</dbReference>
<feature type="domain" description="SCP" evidence="4">
    <location>
        <begin position="12"/>
        <end position="150"/>
    </location>
</feature>
<evidence type="ECO:0000259" key="4">
    <source>
        <dbReference type="Pfam" id="PF00188"/>
    </source>
</evidence>
<reference evidence="5 6" key="1">
    <citation type="submission" date="2024-06" db="EMBL/GenBank/DDBJ databases">
        <title>Genome of Rhodovulum iodosum, a marine photoferrotroph.</title>
        <authorList>
            <person name="Bianchini G."/>
            <person name="Nikeleit V."/>
            <person name="Kappler A."/>
            <person name="Bryce C."/>
            <person name="Sanchez-Baracaldo P."/>
        </authorList>
    </citation>
    <scope>NUCLEOTIDE SEQUENCE [LARGE SCALE GENOMIC DNA]</scope>
    <source>
        <strain evidence="5 6">UT/N1</strain>
    </source>
</reference>
<dbReference type="Gene3D" id="2.150.10.10">
    <property type="entry name" value="Serralysin-like metalloprotease, C-terminal"/>
    <property type="match status" value="3"/>
</dbReference>
<dbReference type="SUPFAM" id="SSF51120">
    <property type="entry name" value="beta-Roll"/>
    <property type="match status" value="3"/>
</dbReference>
<dbReference type="Pfam" id="PF00353">
    <property type="entry name" value="HemolysinCabind"/>
    <property type="match status" value="5"/>
</dbReference>
<dbReference type="PROSITE" id="PS00330">
    <property type="entry name" value="HEMOLYSIN_CALCIUM"/>
    <property type="match status" value="1"/>
</dbReference>
<dbReference type="InterPro" id="IPR011049">
    <property type="entry name" value="Serralysin-like_metalloprot_C"/>
</dbReference>
<dbReference type="InterPro" id="IPR014044">
    <property type="entry name" value="CAP_dom"/>
</dbReference>
<evidence type="ECO:0000256" key="2">
    <source>
        <dbReference type="ARBA" id="ARBA00022525"/>
    </source>
</evidence>
<gene>
    <name evidence="5" type="ORF">Ga0609869_001808</name>
</gene>
<dbReference type="InterPro" id="IPR050557">
    <property type="entry name" value="RTX_toxin/Mannuronan_C5-epim"/>
</dbReference>
<dbReference type="Gene3D" id="3.40.33.10">
    <property type="entry name" value="CAP"/>
    <property type="match status" value="1"/>
</dbReference>
<dbReference type="InterPro" id="IPR001343">
    <property type="entry name" value="Hemolysn_Ca-bd"/>
</dbReference>
<comment type="subcellular location">
    <subcellularLocation>
        <location evidence="1">Secreted</location>
    </subcellularLocation>
</comment>
<organism evidence="5 6">
    <name type="scientific">Rhodovulum iodosum</name>
    <dbReference type="NCBI Taxonomy" id="68291"/>
    <lineage>
        <taxon>Bacteria</taxon>
        <taxon>Pseudomonadati</taxon>
        <taxon>Pseudomonadota</taxon>
        <taxon>Alphaproteobacteria</taxon>
        <taxon>Rhodobacterales</taxon>
        <taxon>Paracoccaceae</taxon>
        <taxon>Rhodovulum</taxon>
    </lineage>
</organism>
<evidence type="ECO:0000313" key="6">
    <source>
        <dbReference type="Proteomes" id="UP001560019"/>
    </source>
</evidence>
<dbReference type="RefSeq" id="WP_125403183.1">
    <property type="nucleotide sequence ID" value="NZ_JBEHHI010000002.1"/>
</dbReference>
<dbReference type="Proteomes" id="UP001560019">
    <property type="component" value="Unassembled WGS sequence"/>
</dbReference>
<protein>
    <submittedName>
        <fullName evidence="5">Ca2+-binding RTX toxin-like protein</fullName>
    </submittedName>
</protein>
<proteinExistence type="predicted"/>
<dbReference type="Pfam" id="PF00188">
    <property type="entry name" value="CAP"/>
    <property type="match status" value="1"/>
</dbReference>
<dbReference type="PANTHER" id="PTHR38340">
    <property type="entry name" value="S-LAYER PROTEIN"/>
    <property type="match status" value="1"/>
</dbReference>
<dbReference type="InterPro" id="IPR018511">
    <property type="entry name" value="Hemolysin-typ_Ca-bd_CS"/>
</dbReference>
<keyword evidence="2" id="KW-0964">Secreted</keyword>
<keyword evidence="6" id="KW-1185">Reference proteome</keyword>
<evidence type="ECO:0000256" key="1">
    <source>
        <dbReference type="ARBA" id="ARBA00004613"/>
    </source>
</evidence>
<feature type="region of interest" description="Disordered" evidence="3">
    <location>
        <begin position="375"/>
        <end position="439"/>
    </location>
</feature>
<dbReference type="PRINTS" id="PR00313">
    <property type="entry name" value="CABNDNGRPT"/>
</dbReference>
<accession>A0ABV3XUI8</accession>
<dbReference type="PANTHER" id="PTHR38340:SF1">
    <property type="entry name" value="S-LAYER PROTEIN"/>
    <property type="match status" value="1"/>
</dbReference>
<evidence type="ECO:0000313" key="5">
    <source>
        <dbReference type="EMBL" id="MEX5728455.1"/>
    </source>
</evidence>
<evidence type="ECO:0000256" key="3">
    <source>
        <dbReference type="SAM" id="MobiDB-lite"/>
    </source>
</evidence>
<name>A0ABV3XUI8_9RHOB</name>
<dbReference type="SUPFAM" id="SSF55797">
    <property type="entry name" value="PR-1-like"/>
    <property type="match status" value="1"/>
</dbReference>
<dbReference type="EMBL" id="JBEHHI010000002">
    <property type="protein sequence ID" value="MEX5728455.1"/>
    <property type="molecule type" value="Genomic_DNA"/>
</dbReference>